<evidence type="ECO:0000256" key="2">
    <source>
        <dbReference type="PROSITE-ProRule" id="PRU00168"/>
    </source>
</evidence>
<dbReference type="InterPro" id="IPR036964">
    <property type="entry name" value="RASGEF_cat_dom_sf"/>
</dbReference>
<accession>A0A5K1VR96</accession>
<evidence type="ECO:0000256" key="1">
    <source>
        <dbReference type="ARBA" id="ARBA00022658"/>
    </source>
</evidence>
<evidence type="ECO:0000259" key="5">
    <source>
        <dbReference type="PROSITE" id="PS50212"/>
    </source>
</evidence>
<organism evidence="6 7">
    <name type="scientific">Entamoeba histolytica</name>
    <dbReference type="NCBI Taxonomy" id="5759"/>
    <lineage>
        <taxon>Eukaryota</taxon>
        <taxon>Amoebozoa</taxon>
        <taxon>Evosea</taxon>
        <taxon>Archamoebae</taxon>
        <taxon>Mastigamoebida</taxon>
        <taxon>Entamoebidae</taxon>
        <taxon>Entamoeba</taxon>
    </lineage>
</organism>
<dbReference type="VEuPathDB" id="AmoebaDB:EHI_152580"/>
<proteinExistence type="predicted"/>
<dbReference type="SMART" id="SM00229">
    <property type="entry name" value="RasGEFN"/>
    <property type="match status" value="1"/>
</dbReference>
<dbReference type="PROSITE" id="PS50009">
    <property type="entry name" value="RASGEF_CAT"/>
    <property type="match status" value="1"/>
</dbReference>
<dbReference type="SUPFAM" id="SSF48366">
    <property type="entry name" value="Ras GEF"/>
    <property type="match status" value="1"/>
</dbReference>
<comment type="caution">
    <text evidence="6">The sequence shown here is derived from an EMBL/GenBank/DDBJ whole genome shotgun (WGS) entry which is preliminary data.</text>
</comment>
<dbReference type="InterPro" id="IPR019804">
    <property type="entry name" value="Ras_G-nucl-exch_fac_CS"/>
</dbReference>
<dbReference type="Proteomes" id="UP000078387">
    <property type="component" value="Unassembled WGS sequence"/>
</dbReference>
<dbReference type="InterPro" id="IPR000651">
    <property type="entry name" value="Ras-like_Gua-exchang_fac_N"/>
</dbReference>
<feature type="compositionally biased region" description="Polar residues" evidence="3">
    <location>
        <begin position="1"/>
        <end position="15"/>
    </location>
</feature>
<dbReference type="Gene3D" id="1.10.840.10">
    <property type="entry name" value="Ras guanine-nucleotide exchange factors catalytic domain"/>
    <property type="match status" value="1"/>
</dbReference>
<feature type="domain" description="Ras-GEF" evidence="4">
    <location>
        <begin position="440"/>
        <end position="674"/>
    </location>
</feature>
<protein>
    <submittedName>
        <fullName evidence="6">Ras guanine nucleotide exchange factor putative</fullName>
    </submittedName>
</protein>
<dbReference type="VEuPathDB" id="AmoebaDB:EHI7A_018740"/>
<dbReference type="Pfam" id="PF00618">
    <property type="entry name" value="RasGEF_N"/>
    <property type="match status" value="1"/>
</dbReference>
<dbReference type="VEuPathDB" id="AmoebaDB:EHI8A_092990"/>
<sequence length="677" mass="78542">MSSEQIHMTSSSKQRSVLIGRRVDQNKSYNSLPGTPLQQISSPKKQISSLYSSTQITETSTPIEEVKEVIKKDDKINKGLFCELPSGSPIEQKLQAVQLYEVNLDNSLKKLCKTNQLHFKPTYTQQQKELMQQILDQYPKEMFINCYSFGDPGENSNELNGLKEILYKLEETIHTVNEKINPPFVLPYSKRQTIPDFVYKIGDTYNVQMEILTIKMRIRKAYYELYAMIKSAQMSTYKEDVECFNEKVSVLSESLKREKEKISNQKRSAFIKVSLQTDSKGIETDDKGEVVSGSIEALIRWAVNPNIDNNIKFIETLLITYRQYLSPTEFFNKLIGLYNENKNESNNKQIKDVQHKTILKILFMLSKWMSSFPHDFMDGGKEALLPLLDQFIKQNENDTLLKKTALNKQMMIQSASQKLTIEEKLDIVNVQQEYTISTLPTEQFAQQLTLYEYELFKSIEAKEMLGNAWTKSDKTERSPNLCALIDHFNSITNWVISTIVDESNIKQRATIIKKFISIGEEMLRLNNYNGVFEMFSGLNSTPVGRLKLTWEEVGNFSKKMKALERVTIPTGSYQAYRADIKSHQSFPCIPFFGVYLQDLTFIHEGNEDKNENGDVNFVKCSLTTKVIEDMLFYKRYYEYYRNPEILAFIRKIEIRCLTMGEKELYDKSLIIEPRQQN</sequence>
<gene>
    <name evidence="6" type="ORF">CL6EHI_152580</name>
</gene>
<evidence type="ECO:0000313" key="6">
    <source>
        <dbReference type="EMBL" id="GAT91511.1"/>
    </source>
</evidence>
<dbReference type="EMBL" id="BDEQ01000001">
    <property type="protein sequence ID" value="GAT91511.1"/>
    <property type="molecule type" value="Genomic_DNA"/>
</dbReference>
<dbReference type="InterPro" id="IPR001895">
    <property type="entry name" value="RASGEF_cat_dom"/>
</dbReference>
<evidence type="ECO:0000256" key="3">
    <source>
        <dbReference type="SAM" id="MobiDB-lite"/>
    </source>
</evidence>
<dbReference type="OMA" id="YELYAMV"/>
<feature type="region of interest" description="Disordered" evidence="3">
    <location>
        <begin position="1"/>
        <end position="43"/>
    </location>
</feature>
<name>A0A5K1VR96_ENTHI</name>
<dbReference type="VEuPathDB" id="AmoebaDB:EHI5A_000700"/>
<dbReference type="GO" id="GO:0005886">
    <property type="term" value="C:plasma membrane"/>
    <property type="evidence" value="ECO:0007669"/>
    <property type="project" value="TreeGrafter"/>
</dbReference>
<dbReference type="Gene3D" id="1.20.870.10">
    <property type="entry name" value="Son of sevenless (SoS) protein Chain: S domain 1"/>
    <property type="match status" value="1"/>
</dbReference>
<dbReference type="PROSITE" id="PS50212">
    <property type="entry name" value="RASGEF_NTER"/>
    <property type="match status" value="1"/>
</dbReference>
<dbReference type="AlphaFoldDB" id="A0A5K1VR96"/>
<dbReference type="Pfam" id="PF00617">
    <property type="entry name" value="RasGEF"/>
    <property type="match status" value="1"/>
</dbReference>
<dbReference type="VEuPathDB" id="AmoebaDB:KM1_002200"/>
<evidence type="ECO:0000259" key="4">
    <source>
        <dbReference type="PROSITE" id="PS50009"/>
    </source>
</evidence>
<dbReference type="GO" id="GO:0007265">
    <property type="term" value="P:Ras protein signal transduction"/>
    <property type="evidence" value="ECO:0007669"/>
    <property type="project" value="TreeGrafter"/>
</dbReference>
<dbReference type="CDD" id="cd06224">
    <property type="entry name" value="REM"/>
    <property type="match status" value="1"/>
</dbReference>
<dbReference type="InterPro" id="IPR023578">
    <property type="entry name" value="Ras_GEF_dom_sf"/>
</dbReference>
<dbReference type="GO" id="GO:0005085">
    <property type="term" value="F:guanyl-nucleotide exchange factor activity"/>
    <property type="evidence" value="ECO:0007669"/>
    <property type="project" value="UniProtKB-KW"/>
</dbReference>
<feature type="domain" description="N-terminal Ras-GEF" evidence="5">
    <location>
        <begin position="286"/>
        <end position="416"/>
    </location>
</feature>
<dbReference type="CDD" id="cd00155">
    <property type="entry name" value="RasGEF"/>
    <property type="match status" value="1"/>
</dbReference>
<dbReference type="SMART" id="SM00147">
    <property type="entry name" value="RasGEF"/>
    <property type="match status" value="1"/>
</dbReference>
<dbReference type="PANTHER" id="PTHR23113">
    <property type="entry name" value="GUANINE NUCLEOTIDE EXCHANGE FACTOR"/>
    <property type="match status" value="1"/>
</dbReference>
<reference evidence="6 7" key="1">
    <citation type="submission" date="2016-05" db="EMBL/GenBank/DDBJ databases">
        <title>First whole genome sequencing of Entamoeba histolytica HM1:IMSS-clone-6.</title>
        <authorList>
            <person name="Mukherjee Avik.K."/>
            <person name="Izumyama S."/>
            <person name="Nakada-Tsukui K."/>
            <person name="Nozaki T."/>
        </authorList>
    </citation>
    <scope>NUCLEOTIDE SEQUENCE [LARGE SCALE GENOMIC DNA]</scope>
    <source>
        <strain evidence="6 7">HM1:IMSS clone 6</strain>
    </source>
</reference>
<keyword evidence="1 2" id="KW-0344">Guanine-nucleotide releasing factor</keyword>
<dbReference type="PROSITE" id="PS00720">
    <property type="entry name" value="RASGEF"/>
    <property type="match status" value="1"/>
</dbReference>
<feature type="compositionally biased region" description="Polar residues" evidence="3">
    <location>
        <begin position="26"/>
        <end position="37"/>
    </location>
</feature>
<evidence type="ECO:0000313" key="7">
    <source>
        <dbReference type="Proteomes" id="UP000078387"/>
    </source>
</evidence>
<dbReference type="PANTHER" id="PTHR23113:SF370">
    <property type="entry name" value="RAS GUANINE NUCLEOTIDE EXCHANGE FACTOR P"/>
    <property type="match status" value="1"/>
</dbReference>
<dbReference type="InterPro" id="IPR008937">
    <property type="entry name" value="Ras-like_GEF"/>
</dbReference>